<dbReference type="InterPro" id="IPR036291">
    <property type="entry name" value="NAD(P)-bd_dom_sf"/>
</dbReference>
<organism evidence="2 3">
    <name type="scientific">Leucobacter allii</name>
    <dbReference type="NCBI Taxonomy" id="2932247"/>
    <lineage>
        <taxon>Bacteria</taxon>
        <taxon>Bacillati</taxon>
        <taxon>Actinomycetota</taxon>
        <taxon>Actinomycetes</taxon>
        <taxon>Micrococcales</taxon>
        <taxon>Microbacteriaceae</taxon>
        <taxon>Leucobacter</taxon>
    </lineage>
</organism>
<evidence type="ECO:0000313" key="3">
    <source>
        <dbReference type="Proteomes" id="UP000831786"/>
    </source>
</evidence>
<keyword evidence="3" id="KW-1185">Reference proteome</keyword>
<name>A0ABY4FI67_9MICO</name>
<gene>
    <name evidence="2" type="ORF">MUN78_11905</name>
</gene>
<evidence type="ECO:0000313" key="2">
    <source>
        <dbReference type="EMBL" id="UOQ56378.1"/>
    </source>
</evidence>
<feature type="domain" description="NAD(P)-binding" evidence="1">
    <location>
        <begin position="7"/>
        <end position="197"/>
    </location>
</feature>
<reference evidence="2 3" key="1">
    <citation type="submission" date="2022-04" db="EMBL/GenBank/DDBJ databases">
        <title>Leucobacter sp. isolated from rhizosphere of garlic.</title>
        <authorList>
            <person name="Won M."/>
            <person name="Lee C.-M."/>
            <person name="Woen H.-Y."/>
            <person name="Kwon S.-W."/>
        </authorList>
    </citation>
    <scope>NUCLEOTIDE SEQUENCE [LARGE SCALE GENOMIC DNA]</scope>
    <source>
        <strain evidence="2 3">H21R-40</strain>
    </source>
</reference>
<protein>
    <submittedName>
        <fullName evidence="2">SDR family oxidoreductase</fullName>
    </submittedName>
</protein>
<dbReference type="PANTHER" id="PTHR43355:SF2">
    <property type="entry name" value="FLAVIN REDUCTASE (NADPH)"/>
    <property type="match status" value="1"/>
</dbReference>
<dbReference type="Pfam" id="PF13460">
    <property type="entry name" value="NAD_binding_10"/>
    <property type="match status" value="1"/>
</dbReference>
<dbReference type="Proteomes" id="UP000831786">
    <property type="component" value="Chromosome"/>
</dbReference>
<dbReference type="Gene3D" id="3.40.50.720">
    <property type="entry name" value="NAD(P)-binding Rossmann-like Domain"/>
    <property type="match status" value="1"/>
</dbReference>
<sequence>MKLLVLGATGPTGQHVVQRALDHGDQVTALARRPEALHDLASQITITQGDATSAKDVAQAMVGQDAAISALGRSTSVRADGLFSGAAAAVTEAARQTGLRRLVWLSSFGVGDTLAESSTTQKAMYKTFLRNIYADKAVSEETLRAAGLDLTIVYPTTLTNGPAKGTYTVDDHVPMKGAPTISRADVGHFMHLAVHDPVWIGRQAVLTD</sequence>
<dbReference type="InterPro" id="IPR016040">
    <property type="entry name" value="NAD(P)-bd_dom"/>
</dbReference>
<dbReference type="EMBL" id="CP095045">
    <property type="protein sequence ID" value="UOQ56378.1"/>
    <property type="molecule type" value="Genomic_DNA"/>
</dbReference>
<dbReference type="InterPro" id="IPR051606">
    <property type="entry name" value="Polyketide_Oxido-like"/>
</dbReference>
<proteinExistence type="predicted"/>
<dbReference type="SUPFAM" id="SSF51735">
    <property type="entry name" value="NAD(P)-binding Rossmann-fold domains"/>
    <property type="match status" value="1"/>
</dbReference>
<accession>A0ABY4FI67</accession>
<evidence type="ECO:0000259" key="1">
    <source>
        <dbReference type="Pfam" id="PF13460"/>
    </source>
</evidence>
<dbReference type="PANTHER" id="PTHR43355">
    <property type="entry name" value="FLAVIN REDUCTASE (NADPH)"/>
    <property type="match status" value="1"/>
</dbReference>
<dbReference type="RefSeq" id="WP_244726671.1">
    <property type="nucleotide sequence ID" value="NZ_CP095045.1"/>
</dbReference>